<protein>
    <submittedName>
        <fullName evidence="2">ETX/MTX2 family pore-forming toxin</fullName>
    </submittedName>
</protein>
<feature type="region of interest" description="Disordered" evidence="1">
    <location>
        <begin position="1"/>
        <end position="24"/>
    </location>
</feature>
<evidence type="ECO:0000256" key="1">
    <source>
        <dbReference type="SAM" id="MobiDB-lite"/>
    </source>
</evidence>
<dbReference type="Proteomes" id="UP001376459">
    <property type="component" value="Unassembled WGS sequence"/>
</dbReference>
<reference evidence="2 3" key="1">
    <citation type="submission" date="2024-03" db="EMBL/GenBank/DDBJ databases">
        <title>Novel Streptomyces species of biotechnological and ecological value are a feature of Machair soil.</title>
        <authorList>
            <person name="Prole J.R."/>
            <person name="Goodfellow M."/>
            <person name="Allenby N."/>
            <person name="Ward A.C."/>
        </authorList>
    </citation>
    <scope>NUCLEOTIDE SEQUENCE [LARGE SCALE GENOMIC DNA]</scope>
    <source>
        <strain evidence="2 3">MS1.AVA.1</strain>
    </source>
</reference>
<keyword evidence="3" id="KW-1185">Reference proteome</keyword>
<sequence length="238" mass="25174">MPAPQPCEESYDTVDPADPKLPGYQMDDLPRGFSNLQQIIKDAYLTGGVHHHRKARTTRDVDANTDDIGVDEPVSKLTSMEVADSFTENLSDNTLQNGSPIDQTISTSAFSKTYYDSDTATATRGISDTGTITSELSAVDVGKLGASVAHTISINKARSCTTSVAATYTSPGTPIIVPPHKQVRVVQELTRGDTRGRGRSTPPSRGPTRSMASTKSRTASTTASPTATSSPTAGISVR</sequence>
<feature type="compositionally biased region" description="Low complexity" evidence="1">
    <location>
        <begin position="199"/>
        <end position="238"/>
    </location>
</feature>
<dbReference type="SUPFAM" id="SSF56973">
    <property type="entry name" value="Aerolisin/ETX pore-forming domain"/>
    <property type="match status" value="1"/>
</dbReference>
<dbReference type="EMBL" id="JBBKAK010000001">
    <property type="protein sequence ID" value="MEJ8667537.1"/>
    <property type="molecule type" value="Genomic_DNA"/>
</dbReference>
<evidence type="ECO:0000313" key="2">
    <source>
        <dbReference type="EMBL" id="MEJ8667537.1"/>
    </source>
</evidence>
<feature type="region of interest" description="Disordered" evidence="1">
    <location>
        <begin position="189"/>
        <end position="238"/>
    </location>
</feature>
<dbReference type="Gene3D" id="2.170.15.10">
    <property type="entry name" value="Proaerolysin, chain A, domain 3"/>
    <property type="match status" value="1"/>
</dbReference>
<dbReference type="CDD" id="cd20223">
    <property type="entry name" value="PFM_epsilon-toxin-like"/>
    <property type="match status" value="1"/>
</dbReference>
<evidence type="ECO:0000313" key="3">
    <source>
        <dbReference type="Proteomes" id="UP001376459"/>
    </source>
</evidence>
<accession>A0ABU8UFV3</accession>
<organism evidence="2 3">
    <name type="scientific">Streptomyces machairae</name>
    <dbReference type="NCBI Taxonomy" id="3134109"/>
    <lineage>
        <taxon>Bacteria</taxon>
        <taxon>Bacillati</taxon>
        <taxon>Actinomycetota</taxon>
        <taxon>Actinomycetes</taxon>
        <taxon>Kitasatosporales</taxon>
        <taxon>Streptomycetaceae</taxon>
        <taxon>Streptomyces</taxon>
    </lineage>
</organism>
<name>A0ABU8UFV3_9ACTN</name>
<proteinExistence type="predicted"/>
<gene>
    <name evidence="2" type="ORF">WKI71_00190</name>
</gene>
<dbReference type="Pfam" id="PF03318">
    <property type="entry name" value="ETX_MTX2"/>
    <property type="match status" value="1"/>
</dbReference>
<comment type="caution">
    <text evidence="2">The sequence shown here is derived from an EMBL/GenBank/DDBJ whole genome shotgun (WGS) entry which is preliminary data.</text>
</comment>
<dbReference type="InterPro" id="IPR004991">
    <property type="entry name" value="Aerolysin-like"/>
</dbReference>